<evidence type="ECO:0000313" key="2">
    <source>
        <dbReference type="EMBL" id="KAL3512284.1"/>
    </source>
</evidence>
<protein>
    <recommendedName>
        <fullName evidence="1">DUF4283 domain-containing protein</fullName>
    </recommendedName>
</protein>
<organism evidence="2 3">
    <name type="scientific">Cinchona calisaya</name>
    <dbReference type="NCBI Taxonomy" id="153742"/>
    <lineage>
        <taxon>Eukaryota</taxon>
        <taxon>Viridiplantae</taxon>
        <taxon>Streptophyta</taxon>
        <taxon>Embryophyta</taxon>
        <taxon>Tracheophyta</taxon>
        <taxon>Spermatophyta</taxon>
        <taxon>Magnoliopsida</taxon>
        <taxon>eudicotyledons</taxon>
        <taxon>Gunneridae</taxon>
        <taxon>Pentapetalae</taxon>
        <taxon>asterids</taxon>
        <taxon>lamiids</taxon>
        <taxon>Gentianales</taxon>
        <taxon>Rubiaceae</taxon>
        <taxon>Cinchonoideae</taxon>
        <taxon>Cinchoneae</taxon>
        <taxon>Cinchona</taxon>
    </lineage>
</organism>
<sequence>MESWKPWKRALILKVLGKNVSYKFLANKLNDLWTPICLVELTDLTMNFFLVRFRCKEDYDHVFHEGPWTITGNYLTTRKWSPDFKPSEDTINTTLVQVRFLGLSIEYFMEDTLLHCGNAIEREVKVDKQTADTYAKVCVEIDLNKPLVPFIGLGMSYNPWSMKGYIKSVLNAENMVTYKMSASEQKKP</sequence>
<dbReference type="Pfam" id="PF14111">
    <property type="entry name" value="DUF4283"/>
    <property type="match status" value="1"/>
</dbReference>
<dbReference type="EMBL" id="JBJUIK010000011">
    <property type="protein sequence ID" value="KAL3512284.1"/>
    <property type="molecule type" value="Genomic_DNA"/>
</dbReference>
<dbReference type="InterPro" id="IPR025558">
    <property type="entry name" value="DUF4283"/>
</dbReference>
<evidence type="ECO:0000259" key="1">
    <source>
        <dbReference type="Pfam" id="PF14111"/>
    </source>
</evidence>
<dbReference type="AlphaFoldDB" id="A0ABD2YZF3"/>
<reference evidence="2 3" key="1">
    <citation type="submission" date="2024-11" db="EMBL/GenBank/DDBJ databases">
        <title>A near-complete genome assembly of Cinchona calisaya.</title>
        <authorList>
            <person name="Lian D.C."/>
            <person name="Zhao X.W."/>
            <person name="Wei L."/>
        </authorList>
    </citation>
    <scope>NUCLEOTIDE SEQUENCE [LARGE SCALE GENOMIC DNA]</scope>
    <source>
        <tissue evidence="2">Nenye</tissue>
    </source>
</reference>
<comment type="caution">
    <text evidence="2">The sequence shown here is derived from an EMBL/GenBank/DDBJ whole genome shotgun (WGS) entry which is preliminary data.</text>
</comment>
<proteinExistence type="predicted"/>
<keyword evidence="3" id="KW-1185">Reference proteome</keyword>
<dbReference type="Proteomes" id="UP001630127">
    <property type="component" value="Unassembled WGS sequence"/>
</dbReference>
<dbReference type="PANTHER" id="PTHR31286">
    <property type="entry name" value="GLYCINE-RICH CELL WALL STRUCTURAL PROTEIN 1.8-LIKE"/>
    <property type="match status" value="1"/>
</dbReference>
<name>A0ABD2YZF3_9GENT</name>
<dbReference type="InterPro" id="IPR040256">
    <property type="entry name" value="At4g02000-like"/>
</dbReference>
<gene>
    <name evidence="2" type="ORF">ACH5RR_025001</name>
</gene>
<feature type="domain" description="DUF4283" evidence="1">
    <location>
        <begin position="7"/>
        <end position="88"/>
    </location>
</feature>
<accession>A0ABD2YZF3</accession>
<dbReference type="PANTHER" id="PTHR31286:SF99">
    <property type="entry name" value="DUF4283 DOMAIN-CONTAINING PROTEIN"/>
    <property type="match status" value="1"/>
</dbReference>
<evidence type="ECO:0000313" key="3">
    <source>
        <dbReference type="Proteomes" id="UP001630127"/>
    </source>
</evidence>